<dbReference type="EMBL" id="AVPJ01000005">
    <property type="protein sequence ID" value="KGN32877.1"/>
    <property type="molecule type" value="Genomic_DNA"/>
</dbReference>
<keyword evidence="2 6" id="KW-0812">Transmembrane</keyword>
<dbReference type="PIRSF" id="PIRSF006648">
    <property type="entry name" value="DrrB"/>
    <property type="match status" value="1"/>
</dbReference>
<accession>A0A0A0JA09</accession>
<dbReference type="PANTHER" id="PTHR43027">
    <property type="entry name" value="DOXORUBICIN RESISTANCE ABC TRANSPORTER PERMEASE PROTEIN DRRC-RELATED"/>
    <property type="match status" value="1"/>
</dbReference>
<keyword evidence="6" id="KW-1003">Cell membrane</keyword>
<feature type="transmembrane region" description="Helical" evidence="6">
    <location>
        <begin position="188"/>
        <end position="210"/>
    </location>
</feature>
<dbReference type="PANTHER" id="PTHR43027:SF2">
    <property type="entry name" value="TRANSPORT PERMEASE PROTEIN"/>
    <property type="match status" value="1"/>
</dbReference>
<feature type="transmembrane region" description="Helical" evidence="6">
    <location>
        <begin position="240"/>
        <end position="258"/>
    </location>
</feature>
<keyword evidence="3 6" id="KW-1133">Transmembrane helix</keyword>
<name>A0A0A0JA09_9MICO</name>
<dbReference type="Pfam" id="PF01061">
    <property type="entry name" value="ABC2_membrane"/>
    <property type="match status" value="1"/>
</dbReference>
<evidence type="ECO:0000256" key="1">
    <source>
        <dbReference type="ARBA" id="ARBA00004141"/>
    </source>
</evidence>
<feature type="transmembrane region" description="Helical" evidence="6">
    <location>
        <begin position="151"/>
        <end position="176"/>
    </location>
</feature>
<dbReference type="GO" id="GO:0046677">
    <property type="term" value="P:response to antibiotic"/>
    <property type="evidence" value="ECO:0007669"/>
    <property type="project" value="UniProtKB-KW"/>
</dbReference>
<dbReference type="InterPro" id="IPR013525">
    <property type="entry name" value="ABC2_TM"/>
</dbReference>
<keyword evidence="5" id="KW-0046">Antibiotic resistance</keyword>
<dbReference type="AlphaFoldDB" id="A0A0A0JA09"/>
<comment type="caution">
    <text evidence="8">The sequence shown here is derived from an EMBL/GenBank/DDBJ whole genome shotgun (WGS) entry which is preliminary data.</text>
</comment>
<evidence type="ECO:0000256" key="5">
    <source>
        <dbReference type="ARBA" id="ARBA00023251"/>
    </source>
</evidence>
<dbReference type="RefSeq" id="WP_035914740.1">
    <property type="nucleotide sequence ID" value="NZ_AVPJ01000005.1"/>
</dbReference>
<sequence length="261" mass="27547">MSTTTATTAATRSTTPTATAAVVRAEARLFTRELGSLFWIVLFPVTLLVILSFIPDFGQADPELGGLRGIDIYSPIAIVMSMILAGTMAMPAVVWAYREAGVLRRLRTTPVRPWSLLIAQMLLHAGAVVVASALVLVVGRLVIGTPLPQSWIGYAVAYVLVLLASFSLGAVVTAIAPNARAGTALGSVVFFASMFTAGVYFPVAAMGGALRDIVELTPLGAATQAMNQAMVGDFPDPKHLIVVAAWAAVLSLVSARFFRWE</sequence>
<keyword evidence="6" id="KW-0813">Transport</keyword>
<keyword evidence="9" id="KW-1185">Reference proteome</keyword>
<dbReference type="InterPro" id="IPR000412">
    <property type="entry name" value="ABC_2_transport"/>
</dbReference>
<dbReference type="OrthoDB" id="3217868at2"/>
<dbReference type="eggNOG" id="COG0842">
    <property type="taxonomic scope" value="Bacteria"/>
</dbReference>
<dbReference type="InterPro" id="IPR052902">
    <property type="entry name" value="ABC-2_transporter"/>
</dbReference>
<evidence type="ECO:0000313" key="8">
    <source>
        <dbReference type="EMBL" id="KGN32877.1"/>
    </source>
</evidence>
<evidence type="ECO:0000256" key="4">
    <source>
        <dbReference type="ARBA" id="ARBA00023136"/>
    </source>
</evidence>
<proteinExistence type="inferred from homology"/>
<evidence type="ECO:0000256" key="3">
    <source>
        <dbReference type="ARBA" id="ARBA00022989"/>
    </source>
</evidence>
<evidence type="ECO:0000313" key="9">
    <source>
        <dbReference type="Proteomes" id="UP000030002"/>
    </source>
</evidence>
<dbReference type="PROSITE" id="PS51012">
    <property type="entry name" value="ABC_TM2"/>
    <property type="match status" value="1"/>
</dbReference>
<protein>
    <recommendedName>
        <fullName evidence="6">Transport permease protein</fullName>
    </recommendedName>
</protein>
<comment type="subcellular location">
    <subcellularLocation>
        <location evidence="6">Cell membrane</location>
        <topology evidence="6">Multi-pass membrane protein</topology>
    </subcellularLocation>
    <subcellularLocation>
        <location evidence="1">Membrane</location>
        <topology evidence="1">Multi-pass membrane protein</topology>
    </subcellularLocation>
</comment>
<comment type="similarity">
    <text evidence="6">Belongs to the ABC-2 integral membrane protein family.</text>
</comment>
<gene>
    <name evidence="8" type="ORF">N802_15915</name>
</gene>
<dbReference type="Proteomes" id="UP000030002">
    <property type="component" value="Unassembled WGS sequence"/>
</dbReference>
<keyword evidence="4 6" id="KW-0472">Membrane</keyword>
<feature type="transmembrane region" description="Helical" evidence="6">
    <location>
        <begin position="117"/>
        <end position="139"/>
    </location>
</feature>
<evidence type="ECO:0000256" key="2">
    <source>
        <dbReference type="ARBA" id="ARBA00022692"/>
    </source>
</evidence>
<dbReference type="GO" id="GO:0140359">
    <property type="term" value="F:ABC-type transporter activity"/>
    <property type="evidence" value="ECO:0007669"/>
    <property type="project" value="InterPro"/>
</dbReference>
<reference evidence="8 9" key="1">
    <citation type="submission" date="2013-08" db="EMBL/GenBank/DDBJ databases">
        <title>The genome sequence of Knoellia sinensis.</title>
        <authorList>
            <person name="Zhu W."/>
            <person name="Wang G."/>
        </authorList>
    </citation>
    <scope>NUCLEOTIDE SEQUENCE [LARGE SCALE GENOMIC DNA]</scope>
    <source>
        <strain evidence="8 9">KCTC 19936</strain>
    </source>
</reference>
<organism evidence="8 9">
    <name type="scientific">Knoellia sinensis KCTC 19936</name>
    <dbReference type="NCBI Taxonomy" id="1385520"/>
    <lineage>
        <taxon>Bacteria</taxon>
        <taxon>Bacillati</taxon>
        <taxon>Actinomycetota</taxon>
        <taxon>Actinomycetes</taxon>
        <taxon>Micrococcales</taxon>
        <taxon>Intrasporangiaceae</taxon>
        <taxon>Knoellia</taxon>
    </lineage>
</organism>
<feature type="domain" description="ABC transmembrane type-2" evidence="7">
    <location>
        <begin position="35"/>
        <end position="261"/>
    </location>
</feature>
<dbReference type="InterPro" id="IPR047817">
    <property type="entry name" value="ABC2_TM_bact-type"/>
</dbReference>
<dbReference type="GO" id="GO:0043190">
    <property type="term" value="C:ATP-binding cassette (ABC) transporter complex"/>
    <property type="evidence" value="ECO:0007669"/>
    <property type="project" value="InterPro"/>
</dbReference>
<evidence type="ECO:0000256" key="6">
    <source>
        <dbReference type="RuleBase" id="RU361157"/>
    </source>
</evidence>
<feature type="transmembrane region" description="Helical" evidence="6">
    <location>
        <begin position="74"/>
        <end position="97"/>
    </location>
</feature>
<feature type="transmembrane region" description="Helical" evidence="6">
    <location>
        <begin position="34"/>
        <end position="54"/>
    </location>
</feature>
<evidence type="ECO:0000259" key="7">
    <source>
        <dbReference type="PROSITE" id="PS51012"/>
    </source>
</evidence>
<dbReference type="STRING" id="1385520.N802_15915"/>